<evidence type="ECO:0000313" key="2">
    <source>
        <dbReference type="EMBL" id="VDK68753.1"/>
    </source>
</evidence>
<evidence type="ECO:0000313" key="3">
    <source>
        <dbReference type="Proteomes" id="UP000277928"/>
    </source>
</evidence>
<dbReference type="AlphaFoldDB" id="A0A3P6SGK8"/>
<protein>
    <submittedName>
        <fullName evidence="2">Uncharacterized protein</fullName>
    </submittedName>
</protein>
<dbReference type="Proteomes" id="UP000277928">
    <property type="component" value="Unassembled WGS sequence"/>
</dbReference>
<feature type="transmembrane region" description="Helical" evidence="1">
    <location>
        <begin position="6"/>
        <end position="24"/>
    </location>
</feature>
<organism evidence="2 3">
    <name type="scientific">Litomosoides sigmodontis</name>
    <name type="common">Filarial nematode worm</name>
    <dbReference type="NCBI Taxonomy" id="42156"/>
    <lineage>
        <taxon>Eukaryota</taxon>
        <taxon>Metazoa</taxon>
        <taxon>Ecdysozoa</taxon>
        <taxon>Nematoda</taxon>
        <taxon>Chromadorea</taxon>
        <taxon>Rhabditida</taxon>
        <taxon>Spirurina</taxon>
        <taxon>Spiruromorpha</taxon>
        <taxon>Filarioidea</taxon>
        <taxon>Onchocercidae</taxon>
        <taxon>Litomosoides</taxon>
    </lineage>
</organism>
<keyword evidence="1" id="KW-0812">Transmembrane</keyword>
<keyword evidence="1" id="KW-0472">Membrane</keyword>
<proteinExistence type="predicted"/>
<keyword evidence="1" id="KW-1133">Transmembrane helix</keyword>
<name>A0A3P6SGK8_LITSI</name>
<gene>
    <name evidence="2" type="ORF">NLS_LOCUS548</name>
</gene>
<sequence length="137" mass="15931">MHRNTCLFIIYLLIFMFLIMKFLTEFNLTRVFAMVKDKLTLAQEIVLLILVLSTDRSNGVIASVYELYIRFSSFCSAEAHPKRENVRLCIAKVYKMYVLKIQKSYPSVLVWLSYLLQQLLIAQAYVRSVLVLPNAAQ</sequence>
<keyword evidence="3" id="KW-1185">Reference proteome</keyword>
<evidence type="ECO:0000256" key="1">
    <source>
        <dbReference type="SAM" id="Phobius"/>
    </source>
</evidence>
<dbReference type="EMBL" id="UYRX01000013">
    <property type="protein sequence ID" value="VDK68753.1"/>
    <property type="molecule type" value="Genomic_DNA"/>
</dbReference>
<reference evidence="2 3" key="1">
    <citation type="submission" date="2018-08" db="EMBL/GenBank/DDBJ databases">
        <authorList>
            <person name="Laetsch R D."/>
            <person name="Stevens L."/>
            <person name="Kumar S."/>
            <person name="Blaxter L. M."/>
        </authorList>
    </citation>
    <scope>NUCLEOTIDE SEQUENCE [LARGE SCALE GENOMIC DNA]</scope>
</reference>
<accession>A0A3P6SGK8</accession>